<dbReference type="RefSeq" id="WP_006870106.1">
    <property type="nucleotide sequence ID" value="NZ_JH413808.1"/>
</dbReference>
<dbReference type="Proteomes" id="UP000002770">
    <property type="component" value="Unassembled WGS sequence"/>
</dbReference>
<protein>
    <submittedName>
        <fullName evidence="2">Uncharacterized protein</fullName>
    </submittedName>
</protein>
<dbReference type="HOGENOM" id="CLU_1459605_0_0_6"/>
<feature type="coiled-coil region" evidence="1">
    <location>
        <begin position="130"/>
        <end position="160"/>
    </location>
</feature>
<sequence>MRIKELCNEISRISTEITETAQQISALSRTKIELERTLQTLKDEQSALIDKQKELAELDYTYNECERILAAKQQQLAEIRMEFMLETEKVNAIIYALNETIAQLTQADMLKNDRVDESLDMMPKTFDEQLTRQEQQVKRLAELVERRENLSAEQAAHKELRFFAEASAAAKNTAAADSTYRRESQ</sequence>
<dbReference type="InParanoid" id="G9ELA6"/>
<name>G9ELA6_9GAMM</name>
<evidence type="ECO:0000256" key="1">
    <source>
        <dbReference type="SAM" id="Coils"/>
    </source>
</evidence>
<dbReference type="EMBL" id="JH413808">
    <property type="protein sequence ID" value="EHL31995.1"/>
    <property type="molecule type" value="Genomic_DNA"/>
</dbReference>
<organism evidence="2 3">
    <name type="scientific">Legionella drancourtii LLAP12</name>
    <dbReference type="NCBI Taxonomy" id="658187"/>
    <lineage>
        <taxon>Bacteria</taxon>
        <taxon>Pseudomonadati</taxon>
        <taxon>Pseudomonadota</taxon>
        <taxon>Gammaproteobacteria</taxon>
        <taxon>Legionellales</taxon>
        <taxon>Legionellaceae</taxon>
        <taxon>Legionella</taxon>
    </lineage>
</organism>
<proteinExistence type="predicted"/>
<accession>G9ELA6</accession>
<gene>
    <name evidence="2" type="ORF">LDG_6167</name>
</gene>
<evidence type="ECO:0000313" key="2">
    <source>
        <dbReference type="EMBL" id="EHL31995.1"/>
    </source>
</evidence>
<evidence type="ECO:0000313" key="3">
    <source>
        <dbReference type="Proteomes" id="UP000002770"/>
    </source>
</evidence>
<keyword evidence="1" id="KW-0175">Coiled coil</keyword>
<reference evidence="2 3" key="1">
    <citation type="journal article" date="2011" name="BMC Genomics">
        <title>Insight into cross-talk between intra-amoebal pathogens.</title>
        <authorList>
            <person name="Gimenez G."/>
            <person name="Bertelli C."/>
            <person name="Moliner C."/>
            <person name="Robert C."/>
            <person name="Raoult D."/>
            <person name="Fournier P.E."/>
            <person name="Greub G."/>
        </authorList>
    </citation>
    <scope>NUCLEOTIDE SEQUENCE [LARGE SCALE GENOMIC DNA]</scope>
    <source>
        <strain evidence="2 3">LLAP12</strain>
    </source>
</reference>
<dbReference type="STRING" id="658187.LDG_6167"/>
<keyword evidence="3" id="KW-1185">Reference proteome</keyword>
<feature type="coiled-coil region" evidence="1">
    <location>
        <begin position="3"/>
        <end position="82"/>
    </location>
</feature>
<dbReference type="AlphaFoldDB" id="G9ELA6"/>